<organism evidence="1">
    <name type="scientific">marine metagenome</name>
    <dbReference type="NCBI Taxonomy" id="408172"/>
    <lineage>
        <taxon>unclassified sequences</taxon>
        <taxon>metagenomes</taxon>
        <taxon>ecological metagenomes</taxon>
    </lineage>
</organism>
<gene>
    <name evidence="1" type="ORF">METZ01_LOCUS77037</name>
</gene>
<protein>
    <submittedName>
        <fullName evidence="1">Uncharacterized protein</fullName>
    </submittedName>
</protein>
<sequence>MQQFSNTTMMSILLTHDYNYQIQKSIEDLLKKNHLLFFTNKLKFLQEINQALGAGRIRRWN</sequence>
<name>A0A381UC51_9ZZZZ</name>
<accession>A0A381UC51</accession>
<proteinExistence type="predicted"/>
<reference evidence="1" key="1">
    <citation type="submission" date="2018-05" db="EMBL/GenBank/DDBJ databases">
        <authorList>
            <person name="Lanie J.A."/>
            <person name="Ng W.-L."/>
            <person name="Kazmierczak K.M."/>
            <person name="Andrzejewski T.M."/>
            <person name="Davidsen T.M."/>
            <person name="Wayne K.J."/>
            <person name="Tettelin H."/>
            <person name="Glass J.I."/>
            <person name="Rusch D."/>
            <person name="Podicherti R."/>
            <person name="Tsui H.-C.T."/>
            <person name="Winkler M.E."/>
        </authorList>
    </citation>
    <scope>NUCLEOTIDE SEQUENCE</scope>
</reference>
<dbReference type="EMBL" id="UINC01005888">
    <property type="protein sequence ID" value="SVA24183.1"/>
    <property type="molecule type" value="Genomic_DNA"/>
</dbReference>
<evidence type="ECO:0000313" key="1">
    <source>
        <dbReference type="EMBL" id="SVA24183.1"/>
    </source>
</evidence>
<dbReference type="AlphaFoldDB" id="A0A381UC51"/>